<name>A0AAC8UXH6_9LACO</name>
<dbReference type="AlphaFoldDB" id="A0AAC8UXH6"/>
<sequence>MIFASEQLLRGVSKDDFSLSKPNSPETLSAEEEVLTGYKIPFKSFKVISFTAKDPESADSVAAALTAAGYDTKTRSQFAGWHIGGELFGSGDDDEGTIPGEGVVMLTKS</sequence>
<reference evidence="1 2" key="1">
    <citation type="submission" date="2015-07" db="EMBL/GenBank/DDBJ databases">
        <title>Lactobacillus korensis/26-25/ whole genome sequencing.</title>
        <authorList>
            <person name="Kim M.K."/>
            <person name="Im W.-T."/>
            <person name="Srinivasan S."/>
            <person name="Lee J.-J."/>
        </authorList>
    </citation>
    <scope>NUCLEOTIDE SEQUENCE [LARGE SCALE GENOMIC DNA]</scope>
    <source>
        <strain evidence="1 2">26-25</strain>
    </source>
</reference>
<evidence type="ECO:0000313" key="2">
    <source>
        <dbReference type="Proteomes" id="UP000036000"/>
    </source>
</evidence>
<dbReference type="EMBL" id="CP012033">
    <property type="protein sequence ID" value="AKP65861.1"/>
    <property type="molecule type" value="Genomic_DNA"/>
</dbReference>
<dbReference type="KEGG" id="lko:ABN16_13140"/>
<gene>
    <name evidence="1" type="ORF">ABN16_13140</name>
</gene>
<accession>A0AAC8UXH6</accession>
<keyword evidence="2" id="KW-1185">Reference proteome</keyword>
<protein>
    <submittedName>
        <fullName evidence="1">Uncharacterized protein</fullName>
    </submittedName>
</protein>
<evidence type="ECO:0000313" key="1">
    <source>
        <dbReference type="EMBL" id="AKP65861.1"/>
    </source>
</evidence>
<proteinExistence type="predicted"/>
<organism evidence="1 2">
    <name type="scientific">Levilactobacillus koreensis</name>
    <dbReference type="NCBI Taxonomy" id="637971"/>
    <lineage>
        <taxon>Bacteria</taxon>
        <taxon>Bacillati</taxon>
        <taxon>Bacillota</taxon>
        <taxon>Bacilli</taxon>
        <taxon>Lactobacillales</taxon>
        <taxon>Lactobacillaceae</taxon>
        <taxon>Levilactobacillus</taxon>
    </lineage>
</organism>
<dbReference type="Proteomes" id="UP000036000">
    <property type="component" value="Chromosome"/>
</dbReference>